<dbReference type="SUPFAM" id="SSF46785">
    <property type="entry name" value="Winged helix' DNA-binding domain"/>
    <property type="match status" value="1"/>
</dbReference>
<evidence type="ECO:0000256" key="3">
    <source>
        <dbReference type="ARBA" id="ARBA00023163"/>
    </source>
</evidence>
<keyword evidence="1" id="KW-0805">Transcription regulation</keyword>
<keyword evidence="2" id="KW-0238">DNA-binding</keyword>
<reference evidence="5 6" key="1">
    <citation type="journal article" date="2019" name="Nat. Med.">
        <title>A library of human gut bacterial isolates paired with longitudinal multiomics data enables mechanistic microbiome research.</title>
        <authorList>
            <person name="Poyet M."/>
            <person name="Groussin M."/>
            <person name="Gibbons S.M."/>
            <person name="Avila-Pacheco J."/>
            <person name="Jiang X."/>
            <person name="Kearney S.M."/>
            <person name="Perrotta A.R."/>
            <person name="Berdy B."/>
            <person name="Zhao S."/>
            <person name="Lieberman T.D."/>
            <person name="Swanson P.K."/>
            <person name="Smith M."/>
            <person name="Roesemann S."/>
            <person name="Alexander J.E."/>
            <person name="Rich S.A."/>
            <person name="Livny J."/>
            <person name="Vlamakis H."/>
            <person name="Clish C."/>
            <person name="Bullock K."/>
            <person name="Deik A."/>
            <person name="Scott J."/>
            <person name="Pierce K.A."/>
            <person name="Xavier R.J."/>
            <person name="Alm E.J."/>
        </authorList>
    </citation>
    <scope>NUCLEOTIDE SEQUENCE [LARGE SCALE GENOMIC DNA]</scope>
    <source>
        <strain evidence="5 6">BIOML-A2</strain>
    </source>
</reference>
<dbReference type="SMART" id="SM00346">
    <property type="entry name" value="HTH_ICLR"/>
    <property type="match status" value="1"/>
</dbReference>
<dbReference type="InterPro" id="IPR050707">
    <property type="entry name" value="HTH_MetabolicPath_Reg"/>
</dbReference>
<dbReference type="PANTHER" id="PTHR30136:SF35">
    <property type="entry name" value="HTH-TYPE TRANSCRIPTIONAL REGULATOR RV1719"/>
    <property type="match status" value="1"/>
</dbReference>
<dbReference type="Pfam" id="PF01614">
    <property type="entry name" value="IclR_C"/>
    <property type="match status" value="1"/>
</dbReference>
<dbReference type="InterPro" id="IPR036388">
    <property type="entry name" value="WH-like_DNA-bd_sf"/>
</dbReference>
<feature type="domain" description="IclR-ED" evidence="4">
    <location>
        <begin position="74"/>
        <end position="255"/>
    </location>
</feature>
<keyword evidence="3" id="KW-0804">Transcription</keyword>
<dbReference type="PANTHER" id="PTHR30136">
    <property type="entry name" value="HELIX-TURN-HELIX TRANSCRIPTIONAL REGULATOR, ICLR FAMILY"/>
    <property type="match status" value="1"/>
</dbReference>
<dbReference type="InterPro" id="IPR036390">
    <property type="entry name" value="WH_DNA-bd_sf"/>
</dbReference>
<name>A0A6I3S6Y8_9BURK</name>
<dbReference type="EMBL" id="WNCL01000011">
    <property type="protein sequence ID" value="MTU42985.1"/>
    <property type="molecule type" value="Genomic_DNA"/>
</dbReference>
<dbReference type="PROSITE" id="PS51078">
    <property type="entry name" value="ICLR_ED"/>
    <property type="match status" value="1"/>
</dbReference>
<evidence type="ECO:0000313" key="6">
    <source>
        <dbReference type="Proteomes" id="UP000462362"/>
    </source>
</evidence>
<dbReference type="AlphaFoldDB" id="A0A6I3S6Y8"/>
<comment type="caution">
    <text evidence="5">The sequence shown here is derived from an EMBL/GenBank/DDBJ whole genome shotgun (WGS) entry which is preliminary data.</text>
</comment>
<gene>
    <name evidence="5" type="ORF">GMD42_04995</name>
</gene>
<evidence type="ECO:0000256" key="1">
    <source>
        <dbReference type="ARBA" id="ARBA00023015"/>
    </source>
</evidence>
<dbReference type="InterPro" id="IPR005471">
    <property type="entry name" value="Tscrpt_reg_IclR_N"/>
</dbReference>
<dbReference type="GO" id="GO:0003700">
    <property type="term" value="F:DNA-binding transcription factor activity"/>
    <property type="evidence" value="ECO:0007669"/>
    <property type="project" value="TreeGrafter"/>
</dbReference>
<sequence length="256" mass="28718">MSEVPSQENRQFRLDRIVEVLELLSTSKEGVLLMDIVAALGIPTSTAYKLLAEMRRVRMIEATNGRGRQRLTKRMTELGTIADRNAQKFASVAKYFDQLADELAETVYLVQLRGRLISLVGFSQPIETTGLHPGFAFPIHASAAGKILWAYQDEDLLETELKRSHIKFQDKTKVNPDDVRVALKDSLEKGYGVHDEEWDQGVLAISVPVFLGRKKPVMAVGIVAVKDRVLKKYSIEEVVEKLEKLGDKISPILEEA</sequence>
<evidence type="ECO:0000313" key="5">
    <source>
        <dbReference type="EMBL" id="MTU42985.1"/>
    </source>
</evidence>
<protein>
    <submittedName>
        <fullName evidence="5">Helix-turn-helix domain-containing protein</fullName>
    </submittedName>
</protein>
<dbReference type="GO" id="GO:0045892">
    <property type="term" value="P:negative regulation of DNA-templated transcription"/>
    <property type="evidence" value="ECO:0007669"/>
    <property type="project" value="TreeGrafter"/>
</dbReference>
<evidence type="ECO:0000256" key="2">
    <source>
        <dbReference type="ARBA" id="ARBA00023125"/>
    </source>
</evidence>
<dbReference type="SUPFAM" id="SSF55781">
    <property type="entry name" value="GAF domain-like"/>
    <property type="match status" value="1"/>
</dbReference>
<dbReference type="Proteomes" id="UP000462362">
    <property type="component" value="Unassembled WGS sequence"/>
</dbReference>
<organism evidence="5 6">
    <name type="scientific">Parasutterella excrementihominis</name>
    <dbReference type="NCBI Taxonomy" id="487175"/>
    <lineage>
        <taxon>Bacteria</taxon>
        <taxon>Pseudomonadati</taxon>
        <taxon>Pseudomonadota</taxon>
        <taxon>Betaproteobacteria</taxon>
        <taxon>Burkholderiales</taxon>
        <taxon>Sutterellaceae</taxon>
        <taxon>Parasutterella</taxon>
    </lineage>
</organism>
<dbReference type="RefSeq" id="WP_155165414.1">
    <property type="nucleotide sequence ID" value="NZ_DBGEHT010000225.1"/>
</dbReference>
<dbReference type="Gene3D" id="1.10.10.10">
    <property type="entry name" value="Winged helix-like DNA-binding domain superfamily/Winged helix DNA-binding domain"/>
    <property type="match status" value="1"/>
</dbReference>
<proteinExistence type="predicted"/>
<evidence type="ECO:0000259" key="4">
    <source>
        <dbReference type="PROSITE" id="PS51078"/>
    </source>
</evidence>
<dbReference type="Pfam" id="PF09339">
    <property type="entry name" value="HTH_IclR"/>
    <property type="match status" value="1"/>
</dbReference>
<accession>A0A6I3S6Y8</accession>
<dbReference type="InterPro" id="IPR029016">
    <property type="entry name" value="GAF-like_dom_sf"/>
</dbReference>
<dbReference type="Gene3D" id="3.30.450.40">
    <property type="match status" value="1"/>
</dbReference>
<dbReference type="GO" id="GO:0003677">
    <property type="term" value="F:DNA binding"/>
    <property type="evidence" value="ECO:0007669"/>
    <property type="project" value="UniProtKB-KW"/>
</dbReference>
<dbReference type="InterPro" id="IPR014757">
    <property type="entry name" value="Tscrpt_reg_IclR_C"/>
</dbReference>